<dbReference type="AlphaFoldDB" id="A0AAD6ZKY0"/>
<evidence type="ECO:0000313" key="3">
    <source>
        <dbReference type="Proteomes" id="UP001218218"/>
    </source>
</evidence>
<comment type="caution">
    <text evidence="2">The sequence shown here is derived from an EMBL/GenBank/DDBJ whole genome shotgun (WGS) entry which is preliminary data.</text>
</comment>
<keyword evidence="3" id="KW-1185">Reference proteome</keyword>
<protein>
    <recommendedName>
        <fullName evidence="1">BTB domain-containing protein</fullName>
    </recommendedName>
</protein>
<accession>A0AAD6ZKY0</accession>
<feature type="domain" description="BTB" evidence="1">
    <location>
        <begin position="29"/>
        <end position="96"/>
    </location>
</feature>
<dbReference type="Proteomes" id="UP001218218">
    <property type="component" value="Unassembled WGS sequence"/>
</dbReference>
<dbReference type="Pfam" id="PF00651">
    <property type="entry name" value="BTB"/>
    <property type="match status" value="1"/>
</dbReference>
<dbReference type="InterPro" id="IPR011333">
    <property type="entry name" value="SKP1/BTB/POZ_sf"/>
</dbReference>
<sequence length="320" mass="35070">MDAAPSSKRPRTDDEPLSLTRSNIWYSDGSVVLQAESTQFRVHASILSAGSTVFKDMFQVAQAPSNFDSQVEGCPLVQLYDDTAHDVEHVLGALYDRNFYKHYKKPFMVVSAMLRLGQKYEFDELRDDAMMRLESFFPPTLAAFKIRGGFLSKIVEYPGLPYDAINLARQTGLLSILPAALYSASAFPSAVIDIHRNILSGLAGADGKLVHLSPGDKATCILATSTLLAKQWAGPYSWVDAPGEAGISHHHCLSGVETIRRTKFLREPSLIGIGAKSVTGGVLCPTCEALAQGIITTEEFKLWDELAELFGLVSWAEIRK</sequence>
<dbReference type="Gene3D" id="3.30.710.10">
    <property type="entry name" value="Potassium Channel Kv1.1, Chain A"/>
    <property type="match status" value="1"/>
</dbReference>
<dbReference type="EMBL" id="JARIHO010000040">
    <property type="protein sequence ID" value="KAJ7327868.1"/>
    <property type="molecule type" value="Genomic_DNA"/>
</dbReference>
<organism evidence="2 3">
    <name type="scientific">Mycena albidolilacea</name>
    <dbReference type="NCBI Taxonomy" id="1033008"/>
    <lineage>
        <taxon>Eukaryota</taxon>
        <taxon>Fungi</taxon>
        <taxon>Dikarya</taxon>
        <taxon>Basidiomycota</taxon>
        <taxon>Agaricomycotina</taxon>
        <taxon>Agaricomycetes</taxon>
        <taxon>Agaricomycetidae</taxon>
        <taxon>Agaricales</taxon>
        <taxon>Marasmiineae</taxon>
        <taxon>Mycenaceae</taxon>
        <taxon>Mycena</taxon>
    </lineage>
</organism>
<gene>
    <name evidence="2" type="ORF">DFH08DRAFT_1084580</name>
</gene>
<dbReference type="PROSITE" id="PS50097">
    <property type="entry name" value="BTB"/>
    <property type="match status" value="1"/>
</dbReference>
<dbReference type="InterPro" id="IPR000210">
    <property type="entry name" value="BTB/POZ_dom"/>
</dbReference>
<evidence type="ECO:0000313" key="2">
    <source>
        <dbReference type="EMBL" id="KAJ7327868.1"/>
    </source>
</evidence>
<dbReference type="SMART" id="SM00225">
    <property type="entry name" value="BTB"/>
    <property type="match status" value="1"/>
</dbReference>
<evidence type="ECO:0000259" key="1">
    <source>
        <dbReference type="PROSITE" id="PS50097"/>
    </source>
</evidence>
<dbReference type="SUPFAM" id="SSF54695">
    <property type="entry name" value="POZ domain"/>
    <property type="match status" value="1"/>
</dbReference>
<proteinExistence type="predicted"/>
<name>A0AAD6ZKY0_9AGAR</name>
<reference evidence="2" key="1">
    <citation type="submission" date="2023-03" db="EMBL/GenBank/DDBJ databases">
        <title>Massive genome expansion in bonnet fungi (Mycena s.s.) driven by repeated elements and novel gene families across ecological guilds.</title>
        <authorList>
            <consortium name="Lawrence Berkeley National Laboratory"/>
            <person name="Harder C.B."/>
            <person name="Miyauchi S."/>
            <person name="Viragh M."/>
            <person name="Kuo A."/>
            <person name="Thoen E."/>
            <person name="Andreopoulos B."/>
            <person name="Lu D."/>
            <person name="Skrede I."/>
            <person name="Drula E."/>
            <person name="Henrissat B."/>
            <person name="Morin E."/>
            <person name="Kohler A."/>
            <person name="Barry K."/>
            <person name="LaButti K."/>
            <person name="Morin E."/>
            <person name="Salamov A."/>
            <person name="Lipzen A."/>
            <person name="Mereny Z."/>
            <person name="Hegedus B."/>
            <person name="Baldrian P."/>
            <person name="Stursova M."/>
            <person name="Weitz H."/>
            <person name="Taylor A."/>
            <person name="Grigoriev I.V."/>
            <person name="Nagy L.G."/>
            <person name="Martin F."/>
            <person name="Kauserud H."/>
        </authorList>
    </citation>
    <scope>NUCLEOTIDE SEQUENCE</scope>
    <source>
        <strain evidence="2">CBHHK002</strain>
    </source>
</reference>
<dbReference type="CDD" id="cd18186">
    <property type="entry name" value="BTB_POZ_ZBTB_KLHL-like"/>
    <property type="match status" value="1"/>
</dbReference>